<accession>A0A2I0WYL0</accession>
<proteinExistence type="predicted"/>
<name>A0A2I0WYL0_9ASPA</name>
<sequence>MSKVEKVRWGIDRMRSRSGCQCMHKRRGRLKVWSRVRSREEEGSRGVDAIGSFFQQDSSWLTSFFVAKVPFGGKTTRFKGSRVITVYPAVPFGGKTTRFRGLRVITVYPAVPFDGKTAS</sequence>
<gene>
    <name evidence="1" type="ORF">MA16_Dca023447</name>
</gene>
<evidence type="ECO:0000313" key="1">
    <source>
        <dbReference type="EMBL" id="PKU80750.1"/>
    </source>
</evidence>
<evidence type="ECO:0000313" key="2">
    <source>
        <dbReference type="Proteomes" id="UP000233837"/>
    </source>
</evidence>
<dbReference type="Proteomes" id="UP000233837">
    <property type="component" value="Unassembled WGS sequence"/>
</dbReference>
<reference evidence="1 2" key="1">
    <citation type="journal article" date="2016" name="Sci. Rep.">
        <title>The Dendrobium catenatum Lindl. genome sequence provides insights into polysaccharide synthase, floral development and adaptive evolution.</title>
        <authorList>
            <person name="Zhang G.Q."/>
            <person name="Xu Q."/>
            <person name="Bian C."/>
            <person name="Tsai W.C."/>
            <person name="Yeh C.M."/>
            <person name="Liu K.W."/>
            <person name="Yoshida K."/>
            <person name="Zhang L.S."/>
            <person name="Chang S.B."/>
            <person name="Chen F."/>
            <person name="Shi Y."/>
            <person name="Su Y.Y."/>
            <person name="Zhang Y.Q."/>
            <person name="Chen L.J."/>
            <person name="Yin Y."/>
            <person name="Lin M."/>
            <person name="Huang H."/>
            <person name="Deng H."/>
            <person name="Wang Z.W."/>
            <person name="Zhu S.L."/>
            <person name="Zhao X."/>
            <person name="Deng C."/>
            <person name="Niu S.C."/>
            <person name="Huang J."/>
            <person name="Wang M."/>
            <person name="Liu G.H."/>
            <person name="Yang H.J."/>
            <person name="Xiao X.J."/>
            <person name="Hsiao Y.Y."/>
            <person name="Wu W.L."/>
            <person name="Chen Y.Y."/>
            <person name="Mitsuda N."/>
            <person name="Ohme-Takagi M."/>
            <person name="Luo Y.B."/>
            <person name="Van de Peer Y."/>
            <person name="Liu Z.J."/>
        </authorList>
    </citation>
    <scope>NUCLEOTIDE SEQUENCE [LARGE SCALE GENOMIC DNA]</scope>
    <source>
        <tissue evidence="1">The whole plant</tissue>
    </source>
</reference>
<reference evidence="1 2" key="2">
    <citation type="journal article" date="2017" name="Nature">
        <title>The Apostasia genome and the evolution of orchids.</title>
        <authorList>
            <person name="Zhang G.Q."/>
            <person name="Liu K.W."/>
            <person name="Li Z."/>
            <person name="Lohaus R."/>
            <person name="Hsiao Y.Y."/>
            <person name="Niu S.C."/>
            <person name="Wang J.Y."/>
            <person name="Lin Y.C."/>
            <person name="Xu Q."/>
            <person name="Chen L.J."/>
            <person name="Yoshida K."/>
            <person name="Fujiwara S."/>
            <person name="Wang Z.W."/>
            <person name="Zhang Y.Q."/>
            <person name="Mitsuda N."/>
            <person name="Wang M."/>
            <person name="Liu G.H."/>
            <person name="Pecoraro L."/>
            <person name="Huang H.X."/>
            <person name="Xiao X.J."/>
            <person name="Lin M."/>
            <person name="Wu X.Y."/>
            <person name="Wu W.L."/>
            <person name="Chen Y.Y."/>
            <person name="Chang S.B."/>
            <person name="Sakamoto S."/>
            <person name="Ohme-Takagi M."/>
            <person name="Yagi M."/>
            <person name="Zeng S.J."/>
            <person name="Shen C.Y."/>
            <person name="Yeh C.M."/>
            <person name="Luo Y.B."/>
            <person name="Tsai W.C."/>
            <person name="Van de Peer Y."/>
            <person name="Liu Z.J."/>
        </authorList>
    </citation>
    <scope>NUCLEOTIDE SEQUENCE [LARGE SCALE GENOMIC DNA]</scope>
    <source>
        <tissue evidence="1">The whole plant</tissue>
    </source>
</reference>
<dbReference type="EMBL" id="KZ502314">
    <property type="protein sequence ID" value="PKU80750.1"/>
    <property type="molecule type" value="Genomic_DNA"/>
</dbReference>
<keyword evidence="2" id="KW-1185">Reference proteome</keyword>
<organism evidence="1 2">
    <name type="scientific">Dendrobium catenatum</name>
    <dbReference type="NCBI Taxonomy" id="906689"/>
    <lineage>
        <taxon>Eukaryota</taxon>
        <taxon>Viridiplantae</taxon>
        <taxon>Streptophyta</taxon>
        <taxon>Embryophyta</taxon>
        <taxon>Tracheophyta</taxon>
        <taxon>Spermatophyta</taxon>
        <taxon>Magnoliopsida</taxon>
        <taxon>Liliopsida</taxon>
        <taxon>Asparagales</taxon>
        <taxon>Orchidaceae</taxon>
        <taxon>Epidendroideae</taxon>
        <taxon>Malaxideae</taxon>
        <taxon>Dendrobiinae</taxon>
        <taxon>Dendrobium</taxon>
    </lineage>
</organism>
<protein>
    <submittedName>
        <fullName evidence="1">Uncharacterized protein</fullName>
    </submittedName>
</protein>
<dbReference type="AlphaFoldDB" id="A0A2I0WYL0"/>